<accession>A0A2M6XBU0</accession>
<gene>
    <name evidence="2" type="ORF">COT44_05025</name>
</gene>
<dbReference type="EMBL" id="PEYO01000023">
    <property type="protein sequence ID" value="PIU03092.1"/>
    <property type="molecule type" value="Genomic_DNA"/>
</dbReference>
<protein>
    <submittedName>
        <fullName evidence="2">Uncharacterized protein</fullName>
    </submittedName>
</protein>
<dbReference type="Proteomes" id="UP000228996">
    <property type="component" value="Unassembled WGS sequence"/>
</dbReference>
<proteinExistence type="predicted"/>
<organism evidence="2 3">
    <name type="scientific">Candidatus Shapirobacteria bacterium CG08_land_8_20_14_0_20_39_18</name>
    <dbReference type="NCBI Taxonomy" id="1974883"/>
    <lineage>
        <taxon>Bacteria</taxon>
        <taxon>Candidatus Shapironibacteriota</taxon>
    </lineage>
</organism>
<reference evidence="3" key="1">
    <citation type="submission" date="2017-09" db="EMBL/GenBank/DDBJ databases">
        <title>Depth-based differentiation of microbial function through sediment-hosted aquifers and enrichment of novel symbionts in the deep terrestrial subsurface.</title>
        <authorList>
            <person name="Probst A.J."/>
            <person name="Ladd B."/>
            <person name="Jarett J.K."/>
            <person name="Geller-Mcgrath D.E."/>
            <person name="Sieber C.M.K."/>
            <person name="Emerson J.B."/>
            <person name="Anantharaman K."/>
            <person name="Thomas B.C."/>
            <person name="Malmstrom R."/>
            <person name="Stieglmeier M."/>
            <person name="Klingl A."/>
            <person name="Woyke T."/>
            <person name="Ryan C.M."/>
            <person name="Banfield J.F."/>
        </authorList>
    </citation>
    <scope>NUCLEOTIDE SEQUENCE [LARGE SCALE GENOMIC DNA]</scope>
</reference>
<comment type="caution">
    <text evidence="2">The sequence shown here is derived from an EMBL/GenBank/DDBJ whole genome shotgun (WGS) entry which is preliminary data.</text>
</comment>
<dbReference type="AlphaFoldDB" id="A0A2M6XBU0"/>
<keyword evidence="1" id="KW-0812">Transmembrane</keyword>
<evidence type="ECO:0000313" key="3">
    <source>
        <dbReference type="Proteomes" id="UP000228996"/>
    </source>
</evidence>
<keyword evidence="1" id="KW-0472">Membrane</keyword>
<feature type="transmembrane region" description="Helical" evidence="1">
    <location>
        <begin position="34"/>
        <end position="57"/>
    </location>
</feature>
<name>A0A2M6XBU0_9BACT</name>
<sequence length="85" mass="8934">MGLPTKHSLRFFIEKVIAVPHLVARAENGEVRGAVGIGAFCEAIIPIFDFPVIFLAVKRQGCARKVNIATAVSLGAVGHCGSSTT</sequence>
<evidence type="ECO:0000313" key="2">
    <source>
        <dbReference type="EMBL" id="PIU03092.1"/>
    </source>
</evidence>
<keyword evidence="1" id="KW-1133">Transmembrane helix</keyword>
<evidence type="ECO:0000256" key="1">
    <source>
        <dbReference type="SAM" id="Phobius"/>
    </source>
</evidence>